<dbReference type="RefSeq" id="WP_236865604.1">
    <property type="nucleotide sequence ID" value="NZ_AP025225.1"/>
</dbReference>
<dbReference type="InterPro" id="IPR026569">
    <property type="entry name" value="Ribosomal_bL28"/>
</dbReference>
<evidence type="ECO:0000313" key="6">
    <source>
        <dbReference type="EMBL" id="BDB96138.1"/>
    </source>
</evidence>
<dbReference type="Gene3D" id="2.30.170.40">
    <property type="entry name" value="Ribosomal protein L28/L24"/>
    <property type="match status" value="1"/>
</dbReference>
<evidence type="ECO:0000256" key="2">
    <source>
        <dbReference type="ARBA" id="ARBA00022980"/>
    </source>
</evidence>
<dbReference type="GO" id="GO:0005840">
    <property type="term" value="C:ribosome"/>
    <property type="evidence" value="ECO:0007669"/>
    <property type="project" value="UniProtKB-KW"/>
</dbReference>
<dbReference type="EMBL" id="AP025225">
    <property type="protein sequence ID" value="BDB96138.1"/>
    <property type="molecule type" value="Genomic_DNA"/>
</dbReference>
<dbReference type="InterPro" id="IPR037147">
    <property type="entry name" value="Ribosomal_bL28_sf"/>
</dbReference>
<keyword evidence="2 5" id="KW-0689">Ribosomal protein</keyword>
<evidence type="ECO:0000256" key="4">
    <source>
        <dbReference type="ARBA" id="ARBA00035174"/>
    </source>
</evidence>
<dbReference type="PANTHER" id="PTHR13528">
    <property type="entry name" value="39S RIBOSOMAL PROTEIN L28, MITOCHONDRIAL"/>
    <property type="match status" value="1"/>
</dbReference>
<dbReference type="HAMAP" id="MF_00373">
    <property type="entry name" value="Ribosomal_bL28"/>
    <property type="match status" value="1"/>
</dbReference>
<gene>
    <name evidence="5 6" type="primary">rpmB</name>
    <name evidence="6" type="ORF">HYD_2710</name>
</gene>
<dbReference type="Pfam" id="PF00830">
    <property type="entry name" value="Ribosomal_L28"/>
    <property type="match status" value="1"/>
</dbReference>
<accession>A0ABM7V8M1</accession>
<dbReference type="InterPro" id="IPR034704">
    <property type="entry name" value="Ribosomal_bL28/bL31-like_sf"/>
</dbReference>
<organism evidence="6 7">
    <name type="scientific">Candidatus Hydrogenosomobacter endosymbioticus</name>
    <dbReference type="NCBI Taxonomy" id="2558174"/>
    <lineage>
        <taxon>Bacteria</taxon>
        <taxon>Pseudomonadati</taxon>
        <taxon>Pseudomonadota</taxon>
        <taxon>Alphaproteobacteria</taxon>
        <taxon>Holosporales</taxon>
        <taxon>Holosporaceae</taxon>
        <taxon>Candidatus Hydrogenosomobacter</taxon>
    </lineage>
</organism>
<evidence type="ECO:0000256" key="5">
    <source>
        <dbReference type="HAMAP-Rule" id="MF_00373"/>
    </source>
</evidence>
<dbReference type="NCBIfam" id="TIGR00009">
    <property type="entry name" value="L28"/>
    <property type="match status" value="1"/>
</dbReference>
<dbReference type="SUPFAM" id="SSF143800">
    <property type="entry name" value="L28p-like"/>
    <property type="match status" value="1"/>
</dbReference>
<evidence type="ECO:0000256" key="1">
    <source>
        <dbReference type="ARBA" id="ARBA00008760"/>
    </source>
</evidence>
<dbReference type="PANTHER" id="PTHR13528:SF2">
    <property type="entry name" value="LARGE RIBOSOMAL SUBUNIT PROTEIN BL28M"/>
    <property type="match status" value="1"/>
</dbReference>
<keyword evidence="3 5" id="KW-0687">Ribonucleoprotein</keyword>
<sequence length="95" mass="10862">MGKCCPVLSKKKVFGNNVSHAHNKTRRTFTPNFHKFTFRSDAMNTDVRLLLSQKGRKTIEKYGGIDQFLKSAPRRQLGGPLMKLKKRLLSSIVEQ</sequence>
<proteinExistence type="inferred from homology"/>
<comment type="similarity">
    <text evidence="1 5">Belongs to the bacterial ribosomal protein bL28 family.</text>
</comment>
<name>A0ABM7V8M1_9PROT</name>
<evidence type="ECO:0000256" key="3">
    <source>
        <dbReference type="ARBA" id="ARBA00023274"/>
    </source>
</evidence>
<keyword evidence="7" id="KW-1185">Reference proteome</keyword>
<protein>
    <recommendedName>
        <fullName evidence="4 5">Large ribosomal subunit protein bL28</fullName>
    </recommendedName>
</protein>
<dbReference type="Proteomes" id="UP001320209">
    <property type="component" value="Chromosome"/>
</dbReference>
<evidence type="ECO:0000313" key="7">
    <source>
        <dbReference type="Proteomes" id="UP001320209"/>
    </source>
</evidence>
<dbReference type="InterPro" id="IPR001383">
    <property type="entry name" value="Ribosomal_bL28_bact-type"/>
</dbReference>
<reference evidence="6" key="1">
    <citation type="submission" date="2021-10" db="EMBL/GenBank/DDBJ databases">
        <title>Genome Sequence of The Candidatus Hydrogeosomobacter endosymbioticus, an Intracellular Bacterial Symbiont of the Anaerobic Ciliate GW7.</title>
        <authorList>
            <person name="Shiohama Y."/>
            <person name="Shinzato N."/>
        </authorList>
    </citation>
    <scope>NUCLEOTIDE SEQUENCE [LARGE SCALE GENOMIC DNA]</scope>
    <source>
        <strain evidence="6">200920</strain>
    </source>
</reference>